<evidence type="ECO:0000313" key="3">
    <source>
        <dbReference type="Proteomes" id="UP000229681"/>
    </source>
</evidence>
<feature type="domain" description="Carrier" evidence="1">
    <location>
        <begin position="1"/>
        <end position="81"/>
    </location>
</feature>
<dbReference type="EMBL" id="PGTM01000015">
    <property type="protein sequence ID" value="PJF37091.1"/>
    <property type="molecule type" value="Genomic_DNA"/>
</dbReference>
<accession>A0A2M8PHT5</accession>
<dbReference type="Proteomes" id="UP000229681">
    <property type="component" value="Unassembled WGS sequence"/>
</dbReference>
<sequence length="81" mass="9300">MSAEIRDAVRTFILNNILRRPNYKLGDDDSLIKGGLMDSFSLVEVQLFIEETFGFRPDDVDMTVENMDTVRMIADYVAAHR</sequence>
<gene>
    <name evidence="2" type="ORF">CUN49_02050</name>
</gene>
<organism evidence="2 3">
    <name type="scientific">Candidatus Thermofonsia Clade 1 bacterium</name>
    <dbReference type="NCBI Taxonomy" id="2364210"/>
    <lineage>
        <taxon>Bacteria</taxon>
        <taxon>Bacillati</taxon>
        <taxon>Chloroflexota</taxon>
        <taxon>Candidatus Thermofontia</taxon>
        <taxon>Candidatus Thermofonsia Clade 1</taxon>
    </lineage>
</organism>
<reference evidence="2 3" key="1">
    <citation type="submission" date="2017-11" db="EMBL/GenBank/DDBJ databases">
        <title>Evolution of Phototrophy in the Chloroflexi Phylum Driven by Horizontal Gene Transfer.</title>
        <authorList>
            <person name="Ward L.M."/>
            <person name="Hemp J."/>
            <person name="Shih P.M."/>
            <person name="Mcglynn S.E."/>
            <person name="Fischer W."/>
        </authorList>
    </citation>
    <scope>NUCLEOTIDE SEQUENCE [LARGE SCALE GENOMIC DNA]</scope>
    <source>
        <strain evidence="2">JP3_13</strain>
    </source>
</reference>
<comment type="caution">
    <text evidence="2">The sequence shown here is derived from an EMBL/GenBank/DDBJ whole genome shotgun (WGS) entry which is preliminary data.</text>
</comment>
<dbReference type="PROSITE" id="PS50075">
    <property type="entry name" value="CARRIER"/>
    <property type="match status" value="1"/>
</dbReference>
<evidence type="ECO:0000259" key="1">
    <source>
        <dbReference type="PROSITE" id="PS50075"/>
    </source>
</evidence>
<proteinExistence type="predicted"/>
<dbReference type="SUPFAM" id="SSF47336">
    <property type="entry name" value="ACP-like"/>
    <property type="match status" value="1"/>
</dbReference>
<dbReference type="Gene3D" id="1.10.1200.10">
    <property type="entry name" value="ACP-like"/>
    <property type="match status" value="1"/>
</dbReference>
<dbReference type="AlphaFoldDB" id="A0A2M8PHT5"/>
<protein>
    <recommendedName>
        <fullName evidence="1">Carrier domain-containing protein</fullName>
    </recommendedName>
</protein>
<evidence type="ECO:0000313" key="2">
    <source>
        <dbReference type="EMBL" id="PJF37091.1"/>
    </source>
</evidence>
<dbReference type="InterPro" id="IPR036736">
    <property type="entry name" value="ACP-like_sf"/>
</dbReference>
<name>A0A2M8PHT5_9CHLR</name>
<dbReference type="InterPro" id="IPR009081">
    <property type="entry name" value="PP-bd_ACP"/>
</dbReference>